<keyword evidence="2" id="KW-0472">Membrane</keyword>
<dbReference type="AlphaFoldDB" id="A0A8W8J9C9"/>
<keyword evidence="2" id="KW-1133">Transmembrane helix</keyword>
<evidence type="ECO:0000256" key="1">
    <source>
        <dbReference type="SAM" id="MobiDB-lite"/>
    </source>
</evidence>
<dbReference type="SMART" id="SM00404">
    <property type="entry name" value="PTPc_motif"/>
    <property type="match status" value="1"/>
</dbReference>
<dbReference type="PROSITE" id="PS50055">
    <property type="entry name" value="TYR_PHOSPHATASE_PTP"/>
    <property type="match status" value="1"/>
</dbReference>
<dbReference type="InterPro" id="IPR000387">
    <property type="entry name" value="Tyr_Pase_dom"/>
</dbReference>
<evidence type="ECO:0000313" key="6">
    <source>
        <dbReference type="Proteomes" id="UP000005408"/>
    </source>
</evidence>
<dbReference type="PRINTS" id="PR00700">
    <property type="entry name" value="PRTYPHPHTASE"/>
</dbReference>
<dbReference type="SMART" id="SM00194">
    <property type="entry name" value="PTPc"/>
    <property type="match status" value="1"/>
</dbReference>
<feature type="domain" description="Tyrosine specific protein phosphatases" evidence="4">
    <location>
        <begin position="553"/>
        <end position="627"/>
    </location>
</feature>
<keyword evidence="6" id="KW-1185">Reference proteome</keyword>
<dbReference type="InterPro" id="IPR003595">
    <property type="entry name" value="Tyr_Pase_cat"/>
</dbReference>
<proteinExistence type="predicted"/>
<dbReference type="InterPro" id="IPR000242">
    <property type="entry name" value="PTP_cat"/>
</dbReference>
<evidence type="ECO:0000256" key="2">
    <source>
        <dbReference type="SAM" id="Phobius"/>
    </source>
</evidence>
<keyword evidence="2" id="KW-0812">Transmembrane</keyword>
<evidence type="ECO:0000313" key="5">
    <source>
        <dbReference type="EnsemblMetazoa" id="G17375.2:cds"/>
    </source>
</evidence>
<feature type="transmembrane region" description="Helical" evidence="2">
    <location>
        <begin position="305"/>
        <end position="327"/>
    </location>
</feature>
<feature type="compositionally biased region" description="Low complexity" evidence="1">
    <location>
        <begin position="238"/>
        <end position="252"/>
    </location>
</feature>
<dbReference type="InterPro" id="IPR029021">
    <property type="entry name" value="Prot-tyrosine_phosphatase-like"/>
</dbReference>
<dbReference type="Gene3D" id="3.90.190.10">
    <property type="entry name" value="Protein tyrosine phosphatase superfamily"/>
    <property type="match status" value="1"/>
</dbReference>
<dbReference type="PROSITE" id="PS50056">
    <property type="entry name" value="TYR_PHOSPHATASE_2"/>
    <property type="match status" value="1"/>
</dbReference>
<accession>A0A8W8J9C9</accession>
<protein>
    <submittedName>
        <fullName evidence="5">Uncharacterized protein</fullName>
    </submittedName>
</protein>
<dbReference type="GO" id="GO:0004725">
    <property type="term" value="F:protein tyrosine phosphatase activity"/>
    <property type="evidence" value="ECO:0007669"/>
    <property type="project" value="InterPro"/>
</dbReference>
<organism evidence="5 6">
    <name type="scientific">Magallana gigas</name>
    <name type="common">Pacific oyster</name>
    <name type="synonym">Crassostrea gigas</name>
    <dbReference type="NCBI Taxonomy" id="29159"/>
    <lineage>
        <taxon>Eukaryota</taxon>
        <taxon>Metazoa</taxon>
        <taxon>Spiralia</taxon>
        <taxon>Lophotrochozoa</taxon>
        <taxon>Mollusca</taxon>
        <taxon>Bivalvia</taxon>
        <taxon>Autobranchia</taxon>
        <taxon>Pteriomorphia</taxon>
        <taxon>Ostreida</taxon>
        <taxon>Ostreoidea</taxon>
        <taxon>Ostreidae</taxon>
        <taxon>Magallana</taxon>
    </lineage>
</organism>
<evidence type="ECO:0000259" key="4">
    <source>
        <dbReference type="PROSITE" id="PS50056"/>
    </source>
</evidence>
<dbReference type="PANTHER" id="PTHR19134">
    <property type="entry name" value="RECEPTOR-TYPE TYROSINE-PROTEIN PHOSPHATASE"/>
    <property type="match status" value="1"/>
</dbReference>
<dbReference type="SUPFAM" id="SSF52799">
    <property type="entry name" value="(Phosphotyrosine protein) phosphatases II"/>
    <property type="match status" value="1"/>
</dbReference>
<dbReference type="Pfam" id="PF00102">
    <property type="entry name" value="Y_phosphatase"/>
    <property type="match status" value="1"/>
</dbReference>
<name>A0A8W8J9C9_MAGGI</name>
<reference evidence="5" key="1">
    <citation type="submission" date="2022-08" db="UniProtKB">
        <authorList>
            <consortium name="EnsemblMetazoa"/>
        </authorList>
    </citation>
    <scope>IDENTIFICATION</scope>
    <source>
        <strain evidence="5">05x7-T-G4-1.051#20</strain>
    </source>
</reference>
<dbReference type="PANTHER" id="PTHR19134:SF449">
    <property type="entry name" value="TYROSINE-PROTEIN PHOSPHATASE 1"/>
    <property type="match status" value="1"/>
</dbReference>
<feature type="domain" description="Tyrosine-protein phosphatase" evidence="3">
    <location>
        <begin position="379"/>
        <end position="636"/>
    </location>
</feature>
<feature type="region of interest" description="Disordered" evidence="1">
    <location>
        <begin position="238"/>
        <end position="263"/>
    </location>
</feature>
<dbReference type="InterPro" id="IPR050348">
    <property type="entry name" value="Protein-Tyr_Phosphatase"/>
</dbReference>
<evidence type="ECO:0000259" key="3">
    <source>
        <dbReference type="PROSITE" id="PS50055"/>
    </source>
</evidence>
<dbReference type="EnsemblMetazoa" id="G17375.2">
    <property type="protein sequence ID" value="G17375.2:cds"/>
    <property type="gene ID" value="G17375"/>
</dbReference>
<sequence length="660" mass="74797">MQNFPLEFLRTQRQLYMTSVLVSHILLHFARGETNVSLSNQPFHIRVGYNGNCTSSDECARGFRCIEMKCSCLDTDTYFDEKQYNSSCEHDMQCFEGLVCKGSACVCKINNTNFVHTEKTYGCTHKKPLGFSCDVAEDCVDDLVCLNESCTCSLNDTSILCVQAKSTTVTSDQITQNNVGVGTILVTKASKENATWHYLSNLYTIKRASPTITISKPTTELPESSATTTKPSSVIAETTNLETTTNDATTNNRETEDGPVQQSTRRTPTIILSPSTSPSFTTISQEINVTANSSQAEEKMDYFRYVYIVSGALVLCLILVVAVIMSLRMKKQRAIKSRRKSFESVVSRHEYDYISEMKEAKSRQNSKIPVAEFSSYLKLASEYNMLENIFEEIKSSSPIYSSEIATKQRELFSDIQAYDRSRVILMKTYENESDYINASFIPGIESDREYIAAADPILSFGLFNFWRMVWEQDVQLIVTLCDENGKPRNGLCSKTSKWFGSLLVQEQSKSLFKTRMSREILIANDNGETKTVTEFQFFIRTSAKVMSATAEFVDFLMAVRSFREYLKKFNAPLLVHCSNGSGLTGVFIALDLLLRQVLSKNSIDIRDVVLSLSNNRPQMVRTLEQFRFIHNCLDKYLANLRSESLNNDHSYERLTNDREF</sequence>
<dbReference type="Proteomes" id="UP000005408">
    <property type="component" value="Unassembled WGS sequence"/>
</dbReference>